<keyword evidence="2" id="KW-0812">Transmembrane</keyword>
<evidence type="ECO:0000256" key="2">
    <source>
        <dbReference type="SAM" id="Phobius"/>
    </source>
</evidence>
<feature type="transmembrane region" description="Helical" evidence="2">
    <location>
        <begin position="93"/>
        <end position="116"/>
    </location>
</feature>
<gene>
    <name evidence="3" type="ORF">GCM10017559_76240</name>
</gene>
<feature type="compositionally biased region" description="Low complexity" evidence="1">
    <location>
        <begin position="1"/>
        <end position="23"/>
    </location>
</feature>
<feature type="transmembrane region" description="Helical" evidence="2">
    <location>
        <begin position="295"/>
        <end position="314"/>
    </location>
</feature>
<keyword evidence="2" id="KW-0472">Membrane</keyword>
<name>A0ABP6LDY8_9ACTN</name>
<dbReference type="Proteomes" id="UP001499930">
    <property type="component" value="Unassembled WGS sequence"/>
</dbReference>
<keyword evidence="2" id="KW-1133">Transmembrane helix</keyword>
<sequence length="334" mass="34953">MSTTFPTSTTSPTSRPPGQSGQSATPEPSAPLPAGPAVRRPWKVVLLSALAGFLLTVVWSAEFVDHAIGGTVADAVLGRDADATPITGLLSGIAFAFATGLAGTFTACNIAALGAVAPLLGAGRPLKARLLGTLRPLGWLAAGMLTVSGIYGIVAALAGTGMPQFLTTPSGPGMSPRLVQAMVVFGVIGLILLYQGLAALGLVRDPLERISRRFPHARMVVMGALIGAFLVGRPFGLFRQLFRDTAERHDPLYGALAFMLQSVGNIVVVAVLFLILALGTGGRAHRWLTARPGRIAVVTGAAFIVAGVFTLLYWDVRILARREIIPWYPMAPWA</sequence>
<keyword evidence="4" id="KW-1185">Reference proteome</keyword>
<protein>
    <recommendedName>
        <fullName evidence="5">Cytochrome C biogenesis protein transmembrane domain-containing protein</fullName>
    </recommendedName>
</protein>
<feature type="transmembrane region" description="Helical" evidence="2">
    <location>
        <begin position="215"/>
        <end position="232"/>
    </location>
</feature>
<feature type="transmembrane region" description="Helical" evidence="2">
    <location>
        <begin position="178"/>
        <end position="203"/>
    </location>
</feature>
<dbReference type="RefSeq" id="WP_344906008.1">
    <property type="nucleotide sequence ID" value="NZ_BAAAWD010000026.1"/>
</dbReference>
<organism evidence="3 4">
    <name type="scientific">Streptosporangium longisporum</name>
    <dbReference type="NCBI Taxonomy" id="46187"/>
    <lineage>
        <taxon>Bacteria</taxon>
        <taxon>Bacillati</taxon>
        <taxon>Actinomycetota</taxon>
        <taxon>Actinomycetes</taxon>
        <taxon>Streptosporangiales</taxon>
        <taxon>Streptosporangiaceae</taxon>
        <taxon>Streptosporangium</taxon>
    </lineage>
</organism>
<evidence type="ECO:0000313" key="4">
    <source>
        <dbReference type="Proteomes" id="UP001499930"/>
    </source>
</evidence>
<reference evidence="4" key="1">
    <citation type="journal article" date="2019" name="Int. J. Syst. Evol. Microbiol.">
        <title>The Global Catalogue of Microorganisms (GCM) 10K type strain sequencing project: providing services to taxonomists for standard genome sequencing and annotation.</title>
        <authorList>
            <consortium name="The Broad Institute Genomics Platform"/>
            <consortium name="The Broad Institute Genome Sequencing Center for Infectious Disease"/>
            <person name="Wu L."/>
            <person name="Ma J."/>
        </authorList>
    </citation>
    <scope>NUCLEOTIDE SEQUENCE [LARGE SCALE GENOMIC DNA]</scope>
    <source>
        <strain evidence="4">JCM 3106</strain>
    </source>
</reference>
<evidence type="ECO:0000313" key="3">
    <source>
        <dbReference type="EMBL" id="GAA3037182.1"/>
    </source>
</evidence>
<feature type="region of interest" description="Disordered" evidence="1">
    <location>
        <begin position="1"/>
        <end position="34"/>
    </location>
</feature>
<feature type="transmembrane region" description="Helical" evidence="2">
    <location>
        <begin position="137"/>
        <end position="158"/>
    </location>
</feature>
<dbReference type="EMBL" id="BAAAWD010000026">
    <property type="protein sequence ID" value="GAA3037182.1"/>
    <property type="molecule type" value="Genomic_DNA"/>
</dbReference>
<feature type="transmembrane region" description="Helical" evidence="2">
    <location>
        <begin position="44"/>
        <end position="61"/>
    </location>
</feature>
<accession>A0ABP6LDY8</accession>
<evidence type="ECO:0008006" key="5">
    <source>
        <dbReference type="Google" id="ProtNLM"/>
    </source>
</evidence>
<feature type="transmembrane region" description="Helical" evidence="2">
    <location>
        <begin position="252"/>
        <end position="275"/>
    </location>
</feature>
<proteinExistence type="predicted"/>
<comment type="caution">
    <text evidence="3">The sequence shown here is derived from an EMBL/GenBank/DDBJ whole genome shotgun (WGS) entry which is preliminary data.</text>
</comment>
<evidence type="ECO:0000256" key="1">
    <source>
        <dbReference type="SAM" id="MobiDB-lite"/>
    </source>
</evidence>